<name>A0A2T2WX64_9FIRM</name>
<organism evidence="1 2">
    <name type="scientific">Sulfobacillus benefaciens</name>
    <dbReference type="NCBI Taxonomy" id="453960"/>
    <lineage>
        <taxon>Bacteria</taxon>
        <taxon>Bacillati</taxon>
        <taxon>Bacillota</taxon>
        <taxon>Clostridia</taxon>
        <taxon>Eubacteriales</taxon>
        <taxon>Clostridiales Family XVII. Incertae Sedis</taxon>
        <taxon>Sulfobacillus</taxon>
    </lineage>
</organism>
<comment type="caution">
    <text evidence="1">The sequence shown here is derived from an EMBL/GenBank/DDBJ whole genome shotgun (WGS) entry which is preliminary data.</text>
</comment>
<dbReference type="Proteomes" id="UP000242972">
    <property type="component" value="Unassembled WGS sequence"/>
</dbReference>
<proteinExistence type="predicted"/>
<accession>A0A2T2WX64</accession>
<evidence type="ECO:0000313" key="1">
    <source>
        <dbReference type="EMBL" id="PSR26829.1"/>
    </source>
</evidence>
<protein>
    <submittedName>
        <fullName evidence="1">Uncharacterized protein</fullName>
    </submittedName>
</protein>
<evidence type="ECO:0000313" key="2">
    <source>
        <dbReference type="Proteomes" id="UP000242972"/>
    </source>
</evidence>
<reference evidence="1 2" key="1">
    <citation type="journal article" date="2014" name="BMC Genomics">
        <title>Comparison of environmental and isolate Sulfobacillus genomes reveals diverse carbon, sulfur, nitrogen, and hydrogen metabolisms.</title>
        <authorList>
            <person name="Justice N.B."/>
            <person name="Norman A."/>
            <person name="Brown C.T."/>
            <person name="Singh A."/>
            <person name="Thomas B.C."/>
            <person name="Banfield J.F."/>
        </authorList>
    </citation>
    <scope>NUCLEOTIDE SEQUENCE [LARGE SCALE GENOMIC DNA]</scope>
    <source>
        <strain evidence="1">AMDSBA4</strain>
    </source>
</reference>
<dbReference type="EMBL" id="PXYW01000118">
    <property type="protein sequence ID" value="PSR26829.1"/>
    <property type="molecule type" value="Genomic_DNA"/>
</dbReference>
<gene>
    <name evidence="1" type="ORF">C7B46_19740</name>
</gene>
<sequence length="63" mass="7002">MIAGLAFAVFFLAQPTSVSPSVRAAIAAQSVVHAGQRVSTTVLRLRRVVREWQVLLYTVRHIR</sequence>
<dbReference type="AlphaFoldDB" id="A0A2T2WX64"/>